<gene>
    <name evidence="1" type="ORF">HKBW3S06_01732</name>
</gene>
<name>A0A6V8NT08_9ACTN</name>
<accession>A0A6V8NT08</accession>
<protein>
    <recommendedName>
        <fullName evidence="3">Roadblock/LAMTOR2 domain-containing protein</fullName>
    </recommendedName>
</protein>
<organism evidence="1 2">
    <name type="scientific">Candidatus Hakubella thermalkaliphila</name>
    <dbReference type="NCBI Taxonomy" id="2754717"/>
    <lineage>
        <taxon>Bacteria</taxon>
        <taxon>Bacillati</taxon>
        <taxon>Actinomycetota</taxon>
        <taxon>Actinomycetota incertae sedis</taxon>
        <taxon>Candidatus Hakubellales</taxon>
        <taxon>Candidatus Hakubellaceae</taxon>
        <taxon>Candidatus Hakubella</taxon>
    </lineage>
</organism>
<evidence type="ECO:0008006" key="3">
    <source>
        <dbReference type="Google" id="ProtNLM"/>
    </source>
</evidence>
<dbReference type="RefSeq" id="WP_176227424.1">
    <property type="nucleotide sequence ID" value="NZ_BLRV01000470.1"/>
</dbReference>
<reference evidence="1 2" key="1">
    <citation type="journal article" date="2020" name="Front. Microbiol.">
        <title>Single-cell genomics of novel Actinobacteria with the Wood-Ljungdahl pathway discovered in a serpentinizing system.</title>
        <authorList>
            <person name="Merino N."/>
            <person name="Kawai M."/>
            <person name="Boyd E.S."/>
            <person name="Colman D.R."/>
            <person name="McGlynn S.E."/>
            <person name="Nealson K.H."/>
            <person name="Kurokawa K."/>
            <person name="Hongoh Y."/>
        </authorList>
    </citation>
    <scope>NUCLEOTIDE SEQUENCE [LARGE SCALE GENOMIC DNA]</scope>
    <source>
        <strain evidence="1 2">S06</strain>
    </source>
</reference>
<dbReference type="SUPFAM" id="SSF103196">
    <property type="entry name" value="Roadblock/LC7 domain"/>
    <property type="match status" value="1"/>
</dbReference>
<evidence type="ECO:0000313" key="2">
    <source>
        <dbReference type="Proteomes" id="UP000580051"/>
    </source>
</evidence>
<dbReference type="EMBL" id="BLRV01000470">
    <property type="protein sequence ID" value="GFP22504.1"/>
    <property type="molecule type" value="Genomic_DNA"/>
</dbReference>
<dbReference type="Gene3D" id="3.30.450.30">
    <property type="entry name" value="Dynein light chain 2a, cytoplasmic"/>
    <property type="match status" value="1"/>
</dbReference>
<dbReference type="Proteomes" id="UP000580051">
    <property type="component" value="Unassembled WGS sequence"/>
</dbReference>
<sequence>VDVLAVEEYASEKLINLEDLSAEASAMIKDIGNAAETLGLGEAKEFSIISDKCGIIMRKINKDYYLALIIKPEGNYGKGRFVLKTTIPKIEKEF</sequence>
<dbReference type="AlphaFoldDB" id="A0A6V8NT08"/>
<comment type="caution">
    <text evidence="1">The sequence shown here is derived from an EMBL/GenBank/DDBJ whole genome shotgun (WGS) entry which is preliminary data.</text>
</comment>
<proteinExistence type="predicted"/>
<feature type="non-terminal residue" evidence="1">
    <location>
        <position position="1"/>
    </location>
</feature>
<evidence type="ECO:0000313" key="1">
    <source>
        <dbReference type="EMBL" id="GFP22504.1"/>
    </source>
</evidence>